<evidence type="ECO:0000256" key="3">
    <source>
        <dbReference type="ARBA" id="ARBA00022844"/>
    </source>
</evidence>
<evidence type="ECO:0000256" key="4">
    <source>
        <dbReference type="HAMAP-Rule" id="MF_04126"/>
    </source>
</evidence>
<dbReference type="EMBL" id="KF882574">
    <property type="protein sequence ID" value="AHI44926.1"/>
    <property type="molecule type" value="Genomic_RNA"/>
</dbReference>
<proteinExistence type="inferred from homology"/>
<dbReference type="HAMAP" id="MF_04126">
    <property type="entry name" value="Rota_VP6"/>
    <property type="match status" value="1"/>
</dbReference>
<organism evidence="5">
    <name type="scientific">Porcine rotavirus B</name>
    <dbReference type="NCBI Taxonomy" id="449582"/>
    <lineage>
        <taxon>Viruses</taxon>
        <taxon>Riboviria</taxon>
        <taxon>Orthornavirae</taxon>
        <taxon>Duplornaviricota</taxon>
        <taxon>Resentoviricetes</taxon>
        <taxon>Reovirales</taxon>
        <taxon>Sedoreoviridae</taxon>
        <taxon>Rotavirus</taxon>
        <taxon>Rotavirus betagastroenteritidis</taxon>
        <taxon>Rotavirus B</taxon>
    </lineage>
</organism>
<name>A0A096XE96_9REOV</name>
<dbReference type="GO" id="GO:0019064">
    <property type="term" value="P:fusion of virus membrane with host plasma membrane"/>
    <property type="evidence" value="ECO:0007669"/>
    <property type="project" value="UniProtKB-UniRule"/>
</dbReference>
<dbReference type="GO" id="GO:0019031">
    <property type="term" value="C:viral envelope"/>
    <property type="evidence" value="ECO:0007669"/>
    <property type="project" value="UniProtKB-UniRule"/>
</dbReference>
<dbReference type="GO" id="GO:0039626">
    <property type="term" value="C:viral intermediate capsid"/>
    <property type="evidence" value="ECO:0007669"/>
    <property type="project" value="UniProtKB-UniRule"/>
</dbReference>
<reference evidence="5" key="1">
    <citation type="journal article" date="2014" name="Vet. Microbiol.">
        <title>VP6 genetic diversity, reassortment, intragenic recombination and classification of rotavirus B in American and Japanese pigs.</title>
        <authorList>
            <person name="Marthaler D."/>
            <person name="Suzuki T."/>
            <person name="Rossow K."/>
            <person name="Culhane M."/>
            <person name="Collins J."/>
            <person name="Goyal S."/>
            <person name="Tsunemitsu H."/>
            <person name="Ciarlet M."/>
            <person name="Matthijnssens J."/>
        </authorList>
    </citation>
    <scope>NUCLEOTIDE SEQUENCE</scope>
    <source>
        <strain evidence="5">RVB/Pig-wt/USA/MN09-70/2009/GXP[X]</strain>
    </source>
</reference>
<dbReference type="GO" id="GO:0046789">
    <property type="term" value="F:host cell surface receptor binding"/>
    <property type="evidence" value="ECO:0007669"/>
    <property type="project" value="UniProtKB-UniRule"/>
</dbReference>
<sequence>MDLIETVNACIRLQKRILNLAPNTNLNTAGQSTLNDYNAIASRCTGKTYALLDQTAIFTPYNINAPIISLSVRISTDDYDDMRSGINSILDVLAAAIRTEGSRYVRVIERRVVDPTVRQLIEDLKLKSLTSEISIANLAAVDTALIQPEVIETENPLYADVIEQVTHRPQMNMTGGNIRATLGRWSGNKGVVTCMSGMDSEHRFTVDLKTRTTGVINVVYTPTAGTILIPMPNGRNREGKLIDVSAEMMADDFAIDFMDDDAIVQTETGVGVFSFPMCNRFRFRISPWNMQKDQDGLGTVHMTNWAQGTAARQPAISFMFETRRTFTESDYQHLSRCTPKSQYILDTVFPETSFVNKPNVDWNIQSLLTSNTQKVWCQKIAMLVSSYAAKI</sequence>
<comment type="subcellular location">
    <subcellularLocation>
        <location evidence="4">Virion</location>
    </subcellularLocation>
    <text evidence="4">Component of the intermediate capsid. Also found in spherical cytoplasmic structures, called virus factories, that appear early after infection and are the site of viral replication and packaging.</text>
</comment>
<accession>A0A096XE96</accession>
<comment type="function">
    <text evidence="4">Intermediate capsid protein that self assembles to form an icosahedral capsid with a T=13 symmetry, which consists of 230 trimers of VP6, with channels at each of its five-fold vertices. This capsid constitutes the middle concentric layer of the viral mature particle. The innermost VP2 capsid and the intermediate VP6 capsid remain intact following cell entry to protect the dsRNA from degradation and to prevent unfavorable antiviral responses in the host cell during all the replication cycle of the virus. Nascent transcripts are transcribed within the structural confines of this double-layered particle (DLP) and are extruded through the channels at the five-fold axes. VP6 is required for the transcription activity of the DLP.</text>
</comment>
<dbReference type="GO" id="GO:0005198">
    <property type="term" value="F:structural molecule activity"/>
    <property type="evidence" value="ECO:0007669"/>
    <property type="project" value="UniProtKB-UniRule"/>
</dbReference>
<keyword evidence="3 4" id="KW-0946">Virion</keyword>
<keyword evidence="2 4" id="KW-0167">Capsid protein</keyword>
<keyword evidence="1 4" id="KW-1154">Intermediate capsid protein</keyword>
<dbReference type="Pfam" id="PF25657">
    <property type="entry name" value="Rota_VP6"/>
    <property type="match status" value="1"/>
</dbReference>
<evidence type="ECO:0000256" key="1">
    <source>
        <dbReference type="ARBA" id="ARBA00022493"/>
    </source>
</evidence>
<dbReference type="InterPro" id="IPR001385">
    <property type="entry name" value="Rotavirus_A/C_VP6"/>
</dbReference>
<comment type="similarity">
    <text evidence="4">Belongs to the rotavirus VP6 family.</text>
</comment>
<evidence type="ECO:0000313" key="5">
    <source>
        <dbReference type="EMBL" id="AHI44926.1"/>
    </source>
</evidence>
<evidence type="ECO:0000256" key="2">
    <source>
        <dbReference type="ARBA" id="ARBA00022561"/>
    </source>
</evidence>
<comment type="subunit">
    <text evidence="4">Homotrimer. Interacts with the inner capsid protein VP2. Interacts with the outer capsid glycoprotein VP7.</text>
</comment>
<protein>
    <recommendedName>
        <fullName evidence="4">Intermediate capsid protein VP6</fullName>
    </recommendedName>
</protein>